<keyword evidence="4" id="KW-0472">Membrane</keyword>
<keyword evidence="3" id="KW-1133">Transmembrane helix</keyword>
<keyword evidence="2" id="KW-0812">Transmembrane</keyword>
<dbReference type="GO" id="GO:0016020">
    <property type="term" value="C:membrane"/>
    <property type="evidence" value="ECO:0007669"/>
    <property type="project" value="UniProtKB-SubCell"/>
</dbReference>
<feature type="domain" description="ABC transmembrane type-1" evidence="5">
    <location>
        <begin position="124"/>
        <end position="183"/>
    </location>
</feature>
<evidence type="ECO:0000313" key="6">
    <source>
        <dbReference type="EMBL" id="EDL96721.1"/>
    </source>
</evidence>
<evidence type="ECO:0000256" key="3">
    <source>
        <dbReference type="ARBA" id="ARBA00022989"/>
    </source>
</evidence>
<feature type="domain" description="ABC transmembrane type-1" evidence="5">
    <location>
        <begin position="1"/>
        <end position="123"/>
    </location>
</feature>
<dbReference type="Proteomes" id="UP000234681">
    <property type="component" value="Chromosome 19"/>
</dbReference>
<sequence length="183" mass="19990">MSAPFFLGKIIDVIYTNPTEDFGDSLTRLCAGLTCVFLCGAAANSIRVYLMQSSGQSIVNRLRTSLFSSILRQEVAFFDKTRTGELINRLSSDTALLGHSVTENLSDGLRAVAQASVGVGMMLAEERIGNIRTIRAFGKEMTEVEKYTSRVDQLLQLARKEALARAGFFGAEQSVLMAMTFVS</sequence>
<evidence type="ECO:0000256" key="1">
    <source>
        <dbReference type="ARBA" id="ARBA00004141"/>
    </source>
</evidence>
<dbReference type="PANTHER" id="PTHR43394:SF1">
    <property type="entry name" value="ATP-BINDING CASSETTE SUB-FAMILY B MEMBER 10, MITOCHONDRIAL"/>
    <property type="match status" value="1"/>
</dbReference>
<dbReference type="Pfam" id="PF00664">
    <property type="entry name" value="ABC_membrane"/>
    <property type="match status" value="2"/>
</dbReference>
<dbReference type="SUPFAM" id="SSF90123">
    <property type="entry name" value="ABC transporter transmembrane region"/>
    <property type="match status" value="1"/>
</dbReference>
<evidence type="ECO:0000256" key="4">
    <source>
        <dbReference type="ARBA" id="ARBA00023136"/>
    </source>
</evidence>
<proteinExistence type="predicted"/>
<evidence type="ECO:0000313" key="7">
    <source>
        <dbReference type="Proteomes" id="UP000234681"/>
    </source>
</evidence>
<dbReference type="InterPro" id="IPR039421">
    <property type="entry name" value="Type_1_exporter"/>
</dbReference>
<name>A6KIZ8_RAT</name>
<dbReference type="PANTHER" id="PTHR43394">
    <property type="entry name" value="ATP-DEPENDENT PERMEASE MDL1, MITOCHONDRIAL"/>
    <property type="match status" value="1"/>
</dbReference>
<dbReference type="GO" id="GO:0005524">
    <property type="term" value="F:ATP binding"/>
    <property type="evidence" value="ECO:0007669"/>
    <property type="project" value="InterPro"/>
</dbReference>
<gene>
    <name evidence="6" type="ORF">rCG_50876</name>
</gene>
<evidence type="ECO:0000259" key="5">
    <source>
        <dbReference type="PROSITE" id="PS50929"/>
    </source>
</evidence>
<dbReference type="GO" id="GO:0140359">
    <property type="term" value="F:ABC-type transporter activity"/>
    <property type="evidence" value="ECO:0007669"/>
    <property type="project" value="InterPro"/>
</dbReference>
<dbReference type="InterPro" id="IPR011527">
    <property type="entry name" value="ABC1_TM_dom"/>
</dbReference>
<reference evidence="7" key="1">
    <citation type="submission" date="2005-09" db="EMBL/GenBank/DDBJ databases">
        <authorList>
            <person name="Mural R.J."/>
            <person name="Li P.W."/>
            <person name="Adams M.D."/>
            <person name="Amanatides P.G."/>
            <person name="Baden-Tillson H."/>
            <person name="Barnstead M."/>
            <person name="Chin S.H."/>
            <person name="Dew I."/>
            <person name="Evans C.A."/>
            <person name="Ferriera S."/>
            <person name="Flanigan M."/>
            <person name="Fosler C."/>
            <person name="Glodek A."/>
            <person name="Gu Z."/>
            <person name="Holt R.A."/>
            <person name="Jennings D."/>
            <person name="Kraft C.L."/>
            <person name="Lu F."/>
            <person name="Nguyen T."/>
            <person name="Nusskern D.R."/>
            <person name="Pfannkoch C.M."/>
            <person name="Sitter C."/>
            <person name="Sutton G.G."/>
            <person name="Venter J.C."/>
            <person name="Wang Z."/>
            <person name="Woodage T."/>
            <person name="Zheng X.H."/>
            <person name="Zhong F."/>
        </authorList>
    </citation>
    <scope>NUCLEOTIDE SEQUENCE [LARGE SCALE GENOMIC DNA]</scope>
    <source>
        <strain>BN</strain>
        <strain evidence="7">Sprague-Dawley</strain>
    </source>
</reference>
<accession>A6KIZ8</accession>
<dbReference type="PROSITE" id="PS50929">
    <property type="entry name" value="ABC_TM1F"/>
    <property type="match status" value="2"/>
</dbReference>
<organism evidence="6 7">
    <name type="scientific">Rattus norvegicus</name>
    <name type="common">Rat</name>
    <dbReference type="NCBI Taxonomy" id="10116"/>
    <lineage>
        <taxon>Eukaryota</taxon>
        <taxon>Metazoa</taxon>
        <taxon>Chordata</taxon>
        <taxon>Craniata</taxon>
        <taxon>Vertebrata</taxon>
        <taxon>Euteleostomi</taxon>
        <taxon>Mammalia</taxon>
        <taxon>Eutheria</taxon>
        <taxon>Euarchontoglires</taxon>
        <taxon>Glires</taxon>
        <taxon>Rodentia</taxon>
        <taxon>Myomorpha</taxon>
        <taxon>Muroidea</taxon>
        <taxon>Muridae</taxon>
        <taxon>Murinae</taxon>
        <taxon>Rattus</taxon>
    </lineage>
</organism>
<dbReference type="EMBL" id="CH474054">
    <property type="protein sequence ID" value="EDL96721.1"/>
    <property type="molecule type" value="Genomic_DNA"/>
</dbReference>
<evidence type="ECO:0000256" key="2">
    <source>
        <dbReference type="ARBA" id="ARBA00022692"/>
    </source>
</evidence>
<dbReference type="Gene3D" id="1.20.1560.10">
    <property type="entry name" value="ABC transporter type 1, transmembrane domain"/>
    <property type="match status" value="2"/>
</dbReference>
<dbReference type="InterPro" id="IPR036640">
    <property type="entry name" value="ABC1_TM_sf"/>
</dbReference>
<dbReference type="AlphaFoldDB" id="A6KIZ8"/>
<protein>
    <submittedName>
        <fullName evidence="6">RCG50876, isoform CRA_b</fullName>
    </submittedName>
</protein>
<comment type="subcellular location">
    <subcellularLocation>
        <location evidence="1">Membrane</location>
        <topology evidence="1">Multi-pass membrane protein</topology>
    </subcellularLocation>
</comment>